<accession>A0A917R6F8</accession>
<evidence type="ECO:0000256" key="3">
    <source>
        <dbReference type="ARBA" id="ARBA00022679"/>
    </source>
</evidence>
<dbReference type="GO" id="GO:0008757">
    <property type="term" value="F:S-adenosylmethionine-dependent methyltransferase activity"/>
    <property type="evidence" value="ECO:0007669"/>
    <property type="project" value="InterPro"/>
</dbReference>
<evidence type="ECO:0000259" key="4">
    <source>
        <dbReference type="Pfam" id="PF08241"/>
    </source>
</evidence>
<dbReference type="InterPro" id="IPR029063">
    <property type="entry name" value="SAM-dependent_MTases_sf"/>
</dbReference>
<name>A0A917R6F8_9NOCA</name>
<keyword evidence="2 5" id="KW-0489">Methyltransferase</keyword>
<evidence type="ECO:0000256" key="2">
    <source>
        <dbReference type="ARBA" id="ARBA00022603"/>
    </source>
</evidence>
<keyword evidence="3" id="KW-0808">Transferase</keyword>
<dbReference type="PANTHER" id="PTHR44942:SF4">
    <property type="entry name" value="METHYLTRANSFERASE TYPE 11 DOMAIN-CONTAINING PROTEIN"/>
    <property type="match status" value="1"/>
</dbReference>
<gene>
    <name evidence="5" type="ORF">GCM10011588_02710</name>
</gene>
<dbReference type="CDD" id="cd02440">
    <property type="entry name" value="AdoMet_MTases"/>
    <property type="match status" value="1"/>
</dbReference>
<dbReference type="Gene3D" id="3.40.50.150">
    <property type="entry name" value="Vaccinia Virus protein VP39"/>
    <property type="match status" value="1"/>
</dbReference>
<evidence type="ECO:0000313" key="5">
    <source>
        <dbReference type="EMBL" id="GGK91800.1"/>
    </source>
</evidence>
<dbReference type="EMBL" id="BMMH01000001">
    <property type="protein sequence ID" value="GGK91800.1"/>
    <property type="molecule type" value="Genomic_DNA"/>
</dbReference>
<dbReference type="GO" id="GO:0032259">
    <property type="term" value="P:methylation"/>
    <property type="evidence" value="ECO:0007669"/>
    <property type="project" value="UniProtKB-KW"/>
</dbReference>
<keyword evidence="6" id="KW-1185">Reference proteome</keyword>
<evidence type="ECO:0000313" key="6">
    <source>
        <dbReference type="Proteomes" id="UP000638263"/>
    </source>
</evidence>
<comment type="caution">
    <text evidence="5">The sequence shown here is derived from an EMBL/GenBank/DDBJ whole genome shotgun (WGS) entry which is preliminary data.</text>
</comment>
<dbReference type="AlphaFoldDB" id="A0A917R6F8"/>
<dbReference type="InterPro" id="IPR013216">
    <property type="entry name" value="Methyltransf_11"/>
</dbReference>
<dbReference type="Proteomes" id="UP000638263">
    <property type="component" value="Unassembled WGS sequence"/>
</dbReference>
<dbReference type="InterPro" id="IPR051052">
    <property type="entry name" value="Diverse_substrate_MTase"/>
</dbReference>
<dbReference type="Pfam" id="PF08241">
    <property type="entry name" value="Methyltransf_11"/>
    <property type="match status" value="1"/>
</dbReference>
<reference evidence="5" key="1">
    <citation type="journal article" date="2014" name="Int. J. Syst. Evol. Microbiol.">
        <title>Complete genome sequence of Corynebacterium casei LMG S-19264T (=DSM 44701T), isolated from a smear-ripened cheese.</title>
        <authorList>
            <consortium name="US DOE Joint Genome Institute (JGI-PGF)"/>
            <person name="Walter F."/>
            <person name="Albersmeier A."/>
            <person name="Kalinowski J."/>
            <person name="Ruckert C."/>
        </authorList>
    </citation>
    <scope>NUCLEOTIDE SEQUENCE</scope>
    <source>
        <strain evidence="5">CGMCC 4.3508</strain>
    </source>
</reference>
<sequence>MVTLPLSDPTPHSHREIAESFGIDADRYDRARPRYPQALVDTVLADLPGRSVLDVGIGTGISALPLRAAGATVRGVEVDPRMAELARSRGFEVEVSRFEDWESGTRVFDAVIAGQTWHWIDPVAGAAKAAGLVRPGGRLALFWNVGDPDPEIASAFAGVYRSVDTGLPFTPWSAPALNGYDAIAAPVIDGIRASGAFGEPVRPRFDWQATITRAAWLDQVPTMGGHNRIPEDRLTELLTGLARVVDDHGGSFTMNYATIAIIADRTAA</sequence>
<proteinExistence type="inferred from homology"/>
<protein>
    <submittedName>
        <fullName evidence="5">Methyltransferase type 11</fullName>
    </submittedName>
</protein>
<dbReference type="RefSeq" id="WP_058855664.1">
    <property type="nucleotide sequence ID" value="NZ_BMMH01000001.1"/>
</dbReference>
<feature type="domain" description="Methyltransferase type 11" evidence="4">
    <location>
        <begin position="53"/>
        <end position="140"/>
    </location>
</feature>
<comment type="similarity">
    <text evidence="1">Belongs to the methyltransferase superfamily.</text>
</comment>
<organism evidence="5 6">
    <name type="scientific">Nocardia jinanensis</name>
    <dbReference type="NCBI Taxonomy" id="382504"/>
    <lineage>
        <taxon>Bacteria</taxon>
        <taxon>Bacillati</taxon>
        <taxon>Actinomycetota</taxon>
        <taxon>Actinomycetes</taxon>
        <taxon>Mycobacteriales</taxon>
        <taxon>Nocardiaceae</taxon>
        <taxon>Nocardia</taxon>
    </lineage>
</organism>
<dbReference type="SUPFAM" id="SSF53335">
    <property type="entry name" value="S-adenosyl-L-methionine-dependent methyltransferases"/>
    <property type="match status" value="1"/>
</dbReference>
<reference evidence="5" key="2">
    <citation type="submission" date="2020-09" db="EMBL/GenBank/DDBJ databases">
        <authorList>
            <person name="Sun Q."/>
            <person name="Zhou Y."/>
        </authorList>
    </citation>
    <scope>NUCLEOTIDE SEQUENCE</scope>
    <source>
        <strain evidence="5">CGMCC 4.3508</strain>
    </source>
</reference>
<dbReference type="PANTHER" id="PTHR44942">
    <property type="entry name" value="METHYLTRANSF_11 DOMAIN-CONTAINING PROTEIN"/>
    <property type="match status" value="1"/>
</dbReference>
<evidence type="ECO:0000256" key="1">
    <source>
        <dbReference type="ARBA" id="ARBA00008361"/>
    </source>
</evidence>